<protein>
    <submittedName>
        <fullName evidence="2">Uncharacterized protein</fullName>
    </submittedName>
</protein>
<dbReference type="AlphaFoldDB" id="A0AAW1JFH1"/>
<evidence type="ECO:0000313" key="3">
    <source>
        <dbReference type="Proteomes" id="UP001458880"/>
    </source>
</evidence>
<accession>A0AAW1JFH1</accession>
<feature type="region of interest" description="Disordered" evidence="1">
    <location>
        <begin position="1"/>
        <end position="30"/>
    </location>
</feature>
<sequence length="68" mass="7489">MCDERAVVSEAPNIEMHSQQHRNPSLMMDARTGGPPCRCVSTANIDPRTCDGGSIRTIYTETLELDPI</sequence>
<evidence type="ECO:0000256" key="1">
    <source>
        <dbReference type="SAM" id="MobiDB-lite"/>
    </source>
</evidence>
<name>A0AAW1JFH1_POPJA</name>
<evidence type="ECO:0000313" key="2">
    <source>
        <dbReference type="EMBL" id="KAK9701937.1"/>
    </source>
</evidence>
<proteinExistence type="predicted"/>
<dbReference type="Proteomes" id="UP001458880">
    <property type="component" value="Unassembled WGS sequence"/>
</dbReference>
<dbReference type="EMBL" id="JASPKY010000404">
    <property type="protein sequence ID" value="KAK9701937.1"/>
    <property type="molecule type" value="Genomic_DNA"/>
</dbReference>
<comment type="caution">
    <text evidence="2">The sequence shown here is derived from an EMBL/GenBank/DDBJ whole genome shotgun (WGS) entry which is preliminary data.</text>
</comment>
<reference evidence="2 3" key="1">
    <citation type="journal article" date="2024" name="BMC Genomics">
        <title>De novo assembly and annotation of Popillia japonica's genome with initial clues to its potential as an invasive pest.</title>
        <authorList>
            <person name="Cucini C."/>
            <person name="Boschi S."/>
            <person name="Funari R."/>
            <person name="Cardaioli E."/>
            <person name="Iannotti N."/>
            <person name="Marturano G."/>
            <person name="Paoli F."/>
            <person name="Bruttini M."/>
            <person name="Carapelli A."/>
            <person name="Frati F."/>
            <person name="Nardi F."/>
        </authorList>
    </citation>
    <scope>NUCLEOTIDE SEQUENCE [LARGE SCALE GENOMIC DNA]</scope>
    <source>
        <strain evidence="2">DMR45628</strain>
    </source>
</reference>
<gene>
    <name evidence="2" type="ORF">QE152_g30269</name>
</gene>
<keyword evidence="3" id="KW-1185">Reference proteome</keyword>
<organism evidence="2 3">
    <name type="scientific">Popillia japonica</name>
    <name type="common">Japanese beetle</name>
    <dbReference type="NCBI Taxonomy" id="7064"/>
    <lineage>
        <taxon>Eukaryota</taxon>
        <taxon>Metazoa</taxon>
        <taxon>Ecdysozoa</taxon>
        <taxon>Arthropoda</taxon>
        <taxon>Hexapoda</taxon>
        <taxon>Insecta</taxon>
        <taxon>Pterygota</taxon>
        <taxon>Neoptera</taxon>
        <taxon>Endopterygota</taxon>
        <taxon>Coleoptera</taxon>
        <taxon>Polyphaga</taxon>
        <taxon>Scarabaeiformia</taxon>
        <taxon>Scarabaeidae</taxon>
        <taxon>Rutelinae</taxon>
        <taxon>Popillia</taxon>
    </lineage>
</organism>